<dbReference type="Pfam" id="PF05975">
    <property type="entry name" value="EcsB"/>
    <property type="match status" value="1"/>
</dbReference>
<evidence type="ECO:0000313" key="2">
    <source>
        <dbReference type="EMBL" id="CAG9612956.1"/>
    </source>
</evidence>
<reference evidence="2 3" key="1">
    <citation type="submission" date="2021-10" db="EMBL/GenBank/DDBJ databases">
        <authorList>
            <person name="Criscuolo A."/>
        </authorList>
    </citation>
    <scope>NUCLEOTIDE SEQUENCE [LARGE SCALE GENOMIC DNA]</scope>
    <source>
        <strain evidence="3">CIP 111899</strain>
    </source>
</reference>
<protein>
    <recommendedName>
        <fullName evidence="4">ABC transporter permease</fullName>
    </recommendedName>
</protein>
<feature type="transmembrane region" description="Helical" evidence="1">
    <location>
        <begin position="56"/>
        <end position="79"/>
    </location>
</feature>
<feature type="transmembrane region" description="Helical" evidence="1">
    <location>
        <begin position="189"/>
        <end position="206"/>
    </location>
</feature>
<keyword evidence="1" id="KW-1133">Transmembrane helix</keyword>
<organism evidence="2 3">
    <name type="scientific">Bacillus rhizoplanae</name>
    <dbReference type="NCBI Taxonomy" id="2880966"/>
    <lineage>
        <taxon>Bacteria</taxon>
        <taxon>Bacillati</taxon>
        <taxon>Bacillota</taxon>
        <taxon>Bacilli</taxon>
        <taxon>Bacillales</taxon>
        <taxon>Bacillaceae</taxon>
        <taxon>Bacillus</taxon>
    </lineage>
</organism>
<name>A0ABM8YB78_9BACI</name>
<sequence>MNSKKLWRERFRHFLKEIRTYSKYVFNDHLKFIFVFIIGAGAYYYQQWLQTLTPSFPAAFVIAVLLGLVLTAGSIQTLLKEADLVYLLPVEEKLKAYFTKAFQFTFLIQLYIVAMASAAIAPLYFQQMKQSGTTYIVIVFAIVLSKAWNLFVTWEKSYMTDNRIHLIDWLVRFVLNFFFVYFLVARASAIYMGAIVFAMVVYLVFLQRKVKGKPLNWEYLIAEEGKKMLLLYRIANMFVDVPALKERVSRRKWLDFILNTVPEKRPYLFLFVRTFLRSGNYLGLYVRLLIIGSLILYFVPFLYARLIVSVVFLYLIGYQLLSLWKHHRLKVWLDLYPVPEEAKMKDFLALLCAILCVGGVIFTVLFAVATKDMMMTGIVFLENMLFSVGFVYQYGAKRLQRLSRINGQ</sequence>
<dbReference type="RefSeq" id="WP_230575057.1">
    <property type="nucleotide sequence ID" value="NZ_CAKJTI010000008.1"/>
</dbReference>
<keyword evidence="1" id="KW-0812">Transmembrane</keyword>
<accession>A0ABM8YB78</accession>
<dbReference type="InterPro" id="IPR010288">
    <property type="entry name" value="EcsB_ABC"/>
</dbReference>
<feature type="transmembrane region" description="Helical" evidence="1">
    <location>
        <begin position="166"/>
        <end position="183"/>
    </location>
</feature>
<evidence type="ECO:0000313" key="3">
    <source>
        <dbReference type="Proteomes" id="UP000789423"/>
    </source>
</evidence>
<dbReference type="PIRSF" id="PIRSF037259">
    <property type="entry name" value="EcsB_ABC"/>
    <property type="match status" value="1"/>
</dbReference>
<feature type="transmembrane region" description="Helical" evidence="1">
    <location>
        <begin position="281"/>
        <end position="300"/>
    </location>
</feature>
<feature type="transmembrane region" description="Helical" evidence="1">
    <location>
        <begin position="21"/>
        <end position="44"/>
    </location>
</feature>
<feature type="transmembrane region" description="Helical" evidence="1">
    <location>
        <begin position="135"/>
        <end position="154"/>
    </location>
</feature>
<proteinExistence type="predicted"/>
<keyword evidence="1" id="KW-0472">Membrane</keyword>
<feature type="transmembrane region" description="Helical" evidence="1">
    <location>
        <begin position="347"/>
        <end position="368"/>
    </location>
</feature>
<feature type="transmembrane region" description="Helical" evidence="1">
    <location>
        <begin position="100"/>
        <end position="123"/>
    </location>
</feature>
<feature type="transmembrane region" description="Helical" evidence="1">
    <location>
        <begin position="306"/>
        <end position="326"/>
    </location>
</feature>
<evidence type="ECO:0008006" key="4">
    <source>
        <dbReference type="Google" id="ProtNLM"/>
    </source>
</evidence>
<keyword evidence="3" id="KW-1185">Reference proteome</keyword>
<evidence type="ECO:0000256" key="1">
    <source>
        <dbReference type="SAM" id="Phobius"/>
    </source>
</evidence>
<dbReference type="Proteomes" id="UP000789423">
    <property type="component" value="Unassembled WGS sequence"/>
</dbReference>
<feature type="transmembrane region" description="Helical" evidence="1">
    <location>
        <begin position="374"/>
        <end position="394"/>
    </location>
</feature>
<comment type="caution">
    <text evidence="2">The sequence shown here is derived from an EMBL/GenBank/DDBJ whole genome shotgun (WGS) entry which is preliminary data.</text>
</comment>
<gene>
    <name evidence="2" type="ORF">BACCIP111899_02134</name>
</gene>
<dbReference type="EMBL" id="CAKJTI010000008">
    <property type="protein sequence ID" value="CAG9612956.1"/>
    <property type="molecule type" value="Genomic_DNA"/>
</dbReference>